<organism evidence="7 8">
    <name type="scientific">Tulasnella calospora MUT 4182</name>
    <dbReference type="NCBI Taxonomy" id="1051891"/>
    <lineage>
        <taxon>Eukaryota</taxon>
        <taxon>Fungi</taxon>
        <taxon>Dikarya</taxon>
        <taxon>Basidiomycota</taxon>
        <taxon>Agaricomycotina</taxon>
        <taxon>Agaricomycetes</taxon>
        <taxon>Cantharellales</taxon>
        <taxon>Tulasnellaceae</taxon>
        <taxon>Tulasnella</taxon>
    </lineage>
</organism>
<accession>A0A0C3L1U5</accession>
<dbReference type="GO" id="GO:0003677">
    <property type="term" value="F:DNA binding"/>
    <property type="evidence" value="ECO:0007669"/>
    <property type="project" value="UniProtKB-KW"/>
</dbReference>
<dbReference type="EMBL" id="KN823867">
    <property type="protein sequence ID" value="KIO15702.1"/>
    <property type="molecule type" value="Genomic_DNA"/>
</dbReference>
<evidence type="ECO:0000256" key="1">
    <source>
        <dbReference type="ARBA" id="ARBA00005446"/>
    </source>
</evidence>
<feature type="domain" description="Helicase ATP-binding" evidence="6">
    <location>
        <begin position="17"/>
        <end position="163"/>
    </location>
</feature>
<dbReference type="Pfam" id="PF00270">
    <property type="entry name" value="DEAD"/>
    <property type="match status" value="1"/>
</dbReference>
<dbReference type="PROSITE" id="PS51192">
    <property type="entry name" value="HELICASE_ATP_BIND_1"/>
    <property type="match status" value="1"/>
</dbReference>
<evidence type="ECO:0000256" key="5">
    <source>
        <dbReference type="ARBA" id="ARBA00034808"/>
    </source>
</evidence>
<dbReference type="SMART" id="SM00487">
    <property type="entry name" value="DEXDc"/>
    <property type="match status" value="1"/>
</dbReference>
<dbReference type="AlphaFoldDB" id="A0A0C3L1U5"/>
<comment type="catalytic activity">
    <reaction evidence="4">
        <text>Couples ATP hydrolysis with the unwinding of duplex DNA by translocating in the 3'-5' direction.</text>
        <dbReference type="EC" id="5.6.2.4"/>
    </reaction>
</comment>
<dbReference type="HOGENOM" id="CLU_001103_19_2_1"/>
<reference evidence="8" key="2">
    <citation type="submission" date="2015-01" db="EMBL/GenBank/DDBJ databases">
        <title>Evolutionary Origins and Diversification of the Mycorrhizal Mutualists.</title>
        <authorList>
            <consortium name="DOE Joint Genome Institute"/>
            <consortium name="Mycorrhizal Genomics Consortium"/>
            <person name="Kohler A."/>
            <person name="Kuo A."/>
            <person name="Nagy L.G."/>
            <person name="Floudas D."/>
            <person name="Copeland A."/>
            <person name="Barry K.W."/>
            <person name="Cichocki N."/>
            <person name="Veneault-Fourrey C."/>
            <person name="LaButti K."/>
            <person name="Lindquist E.A."/>
            <person name="Lipzen A."/>
            <person name="Lundell T."/>
            <person name="Morin E."/>
            <person name="Murat C."/>
            <person name="Riley R."/>
            <person name="Ohm R."/>
            <person name="Sun H."/>
            <person name="Tunlid A."/>
            <person name="Henrissat B."/>
            <person name="Grigoriev I.V."/>
            <person name="Hibbett D.S."/>
            <person name="Martin F."/>
        </authorList>
    </citation>
    <scope>NUCLEOTIDE SEQUENCE [LARGE SCALE GENOMIC DNA]</scope>
    <source>
        <strain evidence="8">MUT 4182</strain>
    </source>
</reference>
<keyword evidence="8" id="KW-1185">Reference proteome</keyword>
<dbReference type="OrthoDB" id="2499463at2759"/>
<reference evidence="7 8" key="1">
    <citation type="submission" date="2014-04" db="EMBL/GenBank/DDBJ databases">
        <authorList>
            <consortium name="DOE Joint Genome Institute"/>
            <person name="Kuo A."/>
            <person name="Girlanda M."/>
            <person name="Perotto S."/>
            <person name="Kohler A."/>
            <person name="Nagy L.G."/>
            <person name="Floudas D."/>
            <person name="Copeland A."/>
            <person name="Barry K.W."/>
            <person name="Cichocki N."/>
            <person name="Veneault-Fourrey C."/>
            <person name="LaButti K."/>
            <person name="Lindquist E.A."/>
            <person name="Lipzen A."/>
            <person name="Lundell T."/>
            <person name="Morin E."/>
            <person name="Murat C."/>
            <person name="Sun H."/>
            <person name="Tunlid A."/>
            <person name="Henrissat B."/>
            <person name="Grigoriev I.V."/>
            <person name="Hibbett D.S."/>
            <person name="Martin F."/>
            <person name="Nordberg H.P."/>
            <person name="Cantor M.N."/>
            <person name="Hua S.X."/>
        </authorList>
    </citation>
    <scope>NUCLEOTIDE SEQUENCE [LARGE SCALE GENOMIC DNA]</scope>
    <source>
        <strain evidence="7 8">MUT 4182</strain>
    </source>
</reference>
<feature type="non-terminal residue" evidence="7">
    <location>
        <position position="1"/>
    </location>
</feature>
<dbReference type="GO" id="GO:0000724">
    <property type="term" value="P:double-strand break repair via homologous recombination"/>
    <property type="evidence" value="ECO:0007669"/>
    <property type="project" value="TreeGrafter"/>
</dbReference>
<dbReference type="GO" id="GO:0005737">
    <property type="term" value="C:cytoplasm"/>
    <property type="evidence" value="ECO:0007669"/>
    <property type="project" value="TreeGrafter"/>
</dbReference>
<name>A0A0C3L1U5_9AGAM</name>
<dbReference type="InterPro" id="IPR014001">
    <property type="entry name" value="Helicase_ATP-bd"/>
</dbReference>
<evidence type="ECO:0000256" key="4">
    <source>
        <dbReference type="ARBA" id="ARBA00034617"/>
    </source>
</evidence>
<comment type="similarity">
    <text evidence="1">Belongs to the helicase family. RecQ subfamily.</text>
</comment>
<proteinExistence type="inferred from homology"/>
<dbReference type="GO" id="GO:0009378">
    <property type="term" value="F:four-way junction helicase activity"/>
    <property type="evidence" value="ECO:0007669"/>
    <property type="project" value="TreeGrafter"/>
</dbReference>
<keyword evidence="3" id="KW-0413">Isomerase</keyword>
<dbReference type="STRING" id="1051891.A0A0C3L1U5"/>
<dbReference type="GO" id="GO:0043138">
    <property type="term" value="F:3'-5' DNA helicase activity"/>
    <property type="evidence" value="ECO:0007669"/>
    <property type="project" value="UniProtKB-EC"/>
</dbReference>
<dbReference type="Gene3D" id="3.40.50.300">
    <property type="entry name" value="P-loop containing nucleotide triphosphate hydrolases"/>
    <property type="match status" value="2"/>
</dbReference>
<dbReference type="Proteomes" id="UP000054248">
    <property type="component" value="Unassembled WGS sequence"/>
</dbReference>
<protein>
    <recommendedName>
        <fullName evidence="5">DNA 3'-5' helicase</fullName>
        <ecNumber evidence="5">5.6.2.4</ecNumber>
    </recommendedName>
</protein>
<dbReference type="PANTHER" id="PTHR13710:SF105">
    <property type="entry name" value="ATP-DEPENDENT DNA HELICASE Q1"/>
    <property type="match status" value="1"/>
</dbReference>
<dbReference type="GO" id="GO:0005524">
    <property type="term" value="F:ATP binding"/>
    <property type="evidence" value="ECO:0007669"/>
    <property type="project" value="InterPro"/>
</dbReference>
<dbReference type="InterPro" id="IPR011545">
    <property type="entry name" value="DEAD/DEAH_box_helicase_dom"/>
</dbReference>
<gene>
    <name evidence="7" type="ORF">M407DRAFT_50160</name>
</gene>
<evidence type="ECO:0000259" key="6">
    <source>
        <dbReference type="PROSITE" id="PS51192"/>
    </source>
</evidence>
<feature type="non-terminal residue" evidence="7">
    <location>
        <position position="163"/>
    </location>
</feature>
<dbReference type="SUPFAM" id="SSF52540">
    <property type="entry name" value="P-loop containing nucleoside triphosphate hydrolases"/>
    <property type="match status" value="1"/>
</dbReference>
<dbReference type="GO" id="GO:0005694">
    <property type="term" value="C:chromosome"/>
    <property type="evidence" value="ECO:0007669"/>
    <property type="project" value="TreeGrafter"/>
</dbReference>
<dbReference type="PANTHER" id="PTHR13710">
    <property type="entry name" value="DNA HELICASE RECQ FAMILY MEMBER"/>
    <property type="match status" value="1"/>
</dbReference>
<evidence type="ECO:0000256" key="3">
    <source>
        <dbReference type="ARBA" id="ARBA00023235"/>
    </source>
</evidence>
<evidence type="ECO:0000256" key="2">
    <source>
        <dbReference type="ARBA" id="ARBA00023125"/>
    </source>
</evidence>
<keyword evidence="2" id="KW-0238">DNA-binding</keyword>
<dbReference type="EC" id="5.6.2.4" evidence="5"/>
<sequence length="163" mass="17983">AEQRWRRKPYDWQLELTLATLRGRDAVVIAPTGAGKSLPMILPLLAKERKDGDWALCLSPLNALQELQASAFRLMGVKAVAVNASSGPQMVLGNTQFQKLIGTSKFSSHITRVFVDECHCISQWGANFRPSYAYLGRIRSFLPGRIPFTAVSATLPPEILSDV</sequence>
<dbReference type="InterPro" id="IPR027417">
    <property type="entry name" value="P-loop_NTPase"/>
</dbReference>
<evidence type="ECO:0000313" key="7">
    <source>
        <dbReference type="EMBL" id="KIO15702.1"/>
    </source>
</evidence>
<evidence type="ECO:0000313" key="8">
    <source>
        <dbReference type="Proteomes" id="UP000054248"/>
    </source>
</evidence>